<gene>
    <name evidence="1" type="ORF">V8G57_07445</name>
</gene>
<evidence type="ECO:0000313" key="1">
    <source>
        <dbReference type="EMBL" id="MEM4987222.1"/>
    </source>
</evidence>
<dbReference type="Proteomes" id="UP001495910">
    <property type="component" value="Unassembled WGS sequence"/>
</dbReference>
<dbReference type="EMBL" id="JBANDC010000004">
    <property type="protein sequence ID" value="MEM4987222.1"/>
    <property type="molecule type" value="Genomic_DNA"/>
</dbReference>
<protein>
    <submittedName>
        <fullName evidence="1">Uncharacterized protein</fullName>
    </submittedName>
</protein>
<accession>A0ABU9PT93</accession>
<proteinExistence type="predicted"/>
<sequence length="179" mass="20350">MANEIPSQTDNLEVKFAEVPDDFPYVGITSAVGGFQNKLALTGRDGKYYTLGNTPPERYQQWRTCEGLIQQLVTQSRQVKAGGHSHIAEKDLLRERYEVATKAGWGLSIEQIKYIFRRVAGELGLPSPKLNDRPWYPPSVHVEDSIIEEFNKRMDSSPQTKSALQRLLEQRGFAVKRRT</sequence>
<organism evidence="1 2">
    <name type="scientific">Collimonas rhizosphaerae</name>
    <dbReference type="NCBI Taxonomy" id="3126357"/>
    <lineage>
        <taxon>Bacteria</taxon>
        <taxon>Pseudomonadati</taxon>
        <taxon>Pseudomonadota</taxon>
        <taxon>Betaproteobacteria</taxon>
        <taxon>Burkholderiales</taxon>
        <taxon>Oxalobacteraceae</taxon>
        <taxon>Collimonas</taxon>
    </lineage>
</organism>
<name>A0ABU9PT93_9BURK</name>
<evidence type="ECO:0000313" key="2">
    <source>
        <dbReference type="Proteomes" id="UP001495910"/>
    </source>
</evidence>
<comment type="caution">
    <text evidence="1">The sequence shown here is derived from an EMBL/GenBank/DDBJ whole genome shotgun (WGS) entry which is preliminary data.</text>
</comment>
<dbReference type="RefSeq" id="WP_342828841.1">
    <property type="nucleotide sequence ID" value="NZ_JBANDC010000004.1"/>
</dbReference>
<reference evidence="1 2" key="1">
    <citation type="submission" date="2024-02" db="EMBL/GenBank/DDBJ databases">
        <title>Draft genome sequence of Collimonas sp. strain H4R21, an effective mineral-weathering bacterial strain isolated from the beech rhizosphere.</title>
        <authorList>
            <person name="Morin E."/>
            <person name="Uroz S."/>
            <person name="Leveau J.H.J."/>
            <person name="Kumar R."/>
            <person name="Rey M.W."/>
            <person name="Pham J."/>
        </authorList>
    </citation>
    <scope>NUCLEOTIDE SEQUENCE [LARGE SCALE GENOMIC DNA]</scope>
    <source>
        <strain evidence="1 2">H4R21</strain>
    </source>
</reference>
<keyword evidence="2" id="KW-1185">Reference proteome</keyword>